<protein>
    <recommendedName>
        <fullName evidence="1">CoA-binding domain-containing protein</fullName>
    </recommendedName>
</protein>
<dbReference type="InterPro" id="IPR003781">
    <property type="entry name" value="CoA-bd"/>
</dbReference>
<reference evidence="3" key="1">
    <citation type="submission" date="2016-05" db="EMBL/GenBank/DDBJ databases">
        <title>Comparative genomics of biotechnologically important yeasts.</title>
        <authorList>
            <consortium name="DOE Joint Genome Institute"/>
            <person name="Riley R."/>
            <person name="Haridas S."/>
            <person name="Wolfe K.H."/>
            <person name="Lopes M.R."/>
            <person name="Hittinger C.T."/>
            <person name="Goker M."/>
            <person name="Salamov A."/>
            <person name="Wisecaver J."/>
            <person name="Long T.M."/>
            <person name="Aerts A.L."/>
            <person name="Barry K."/>
            <person name="Choi C."/>
            <person name="Clum A."/>
            <person name="Coughlan A.Y."/>
            <person name="Deshpande S."/>
            <person name="Douglass A.P."/>
            <person name="Hanson S.J."/>
            <person name="Klenk H.-P."/>
            <person name="Labutti K."/>
            <person name="Lapidus A."/>
            <person name="Lindquist E."/>
            <person name="Lipzen A."/>
            <person name="Meier-Kolthoff J.P."/>
            <person name="Ohm R.A."/>
            <person name="Otillar R.P."/>
            <person name="Pangilinan J."/>
            <person name="Peng Y."/>
            <person name="Rokas A."/>
            <person name="Rosa C.A."/>
            <person name="Scheuner C."/>
            <person name="Sibirny A.A."/>
            <person name="Slot J.C."/>
            <person name="Stielow J.B."/>
            <person name="Sun H."/>
            <person name="Kurtzman C.P."/>
            <person name="Blackwell M."/>
            <person name="Grigoriev I.V."/>
            <person name="Jeffries T.W."/>
        </authorList>
    </citation>
    <scope>NUCLEOTIDE SEQUENCE [LARGE SCALE GENOMIC DNA]</scope>
    <source>
        <strain evidence="3">NRRL Y-12698</strain>
    </source>
</reference>
<gene>
    <name evidence="2" type="ORF">BABINDRAFT_31611</name>
</gene>
<evidence type="ECO:0000259" key="1">
    <source>
        <dbReference type="Pfam" id="PF13380"/>
    </source>
</evidence>
<dbReference type="Proteomes" id="UP000094336">
    <property type="component" value="Unassembled WGS sequence"/>
</dbReference>
<dbReference type="SUPFAM" id="SSF51735">
    <property type="entry name" value="NAD(P)-binding Rossmann-fold domains"/>
    <property type="match status" value="1"/>
</dbReference>
<proteinExistence type="predicted"/>
<organism evidence="2 3">
    <name type="scientific">Babjeviella inositovora NRRL Y-12698</name>
    <dbReference type="NCBI Taxonomy" id="984486"/>
    <lineage>
        <taxon>Eukaryota</taxon>
        <taxon>Fungi</taxon>
        <taxon>Dikarya</taxon>
        <taxon>Ascomycota</taxon>
        <taxon>Saccharomycotina</taxon>
        <taxon>Pichiomycetes</taxon>
        <taxon>Serinales incertae sedis</taxon>
        <taxon>Babjeviella</taxon>
    </lineage>
</organism>
<dbReference type="Gene3D" id="3.40.50.720">
    <property type="entry name" value="NAD(P)-binding Rossmann-like Domain"/>
    <property type="match status" value="1"/>
</dbReference>
<dbReference type="GeneID" id="30149406"/>
<dbReference type="PANTHER" id="PTHR33303">
    <property type="entry name" value="CYTOPLASMIC PROTEIN-RELATED"/>
    <property type="match status" value="1"/>
</dbReference>
<dbReference type="AlphaFoldDB" id="A0A1E3QZE4"/>
<dbReference type="RefSeq" id="XP_018988336.1">
    <property type="nucleotide sequence ID" value="XM_019131553.1"/>
</dbReference>
<sequence length="161" mass="17619">MSLNIQKVQKFFASYPTTTFLVVGALSDESKFGFKVLKWYLSHDLTVVPINPKSKTIADVPVSANVSAAIRLALGSSDAGIALSFITPPAVTLNTLKELGRHEGYQQWLRGVWFQPGSFDLSVLDYTDELGVYDRVVENGDCILVVGEQGLQSQRSPTPNL</sequence>
<dbReference type="STRING" id="984486.A0A1E3QZE4"/>
<dbReference type="EMBL" id="KV454426">
    <property type="protein sequence ID" value="ODQ83008.1"/>
    <property type="molecule type" value="Genomic_DNA"/>
</dbReference>
<dbReference type="InterPro" id="IPR036291">
    <property type="entry name" value="NAD(P)-bd_dom_sf"/>
</dbReference>
<evidence type="ECO:0000313" key="2">
    <source>
        <dbReference type="EMBL" id="ODQ83008.1"/>
    </source>
</evidence>
<evidence type="ECO:0000313" key="3">
    <source>
        <dbReference type="Proteomes" id="UP000094336"/>
    </source>
</evidence>
<dbReference type="Pfam" id="PF13380">
    <property type="entry name" value="CoA_binding_2"/>
    <property type="match status" value="1"/>
</dbReference>
<accession>A0A1E3QZE4</accession>
<dbReference type="OrthoDB" id="5138418at2759"/>
<dbReference type="PANTHER" id="PTHR33303:SF2">
    <property type="entry name" value="COA-BINDING DOMAIN-CONTAINING PROTEIN"/>
    <property type="match status" value="1"/>
</dbReference>
<name>A0A1E3QZE4_9ASCO</name>
<feature type="domain" description="CoA-binding" evidence="1">
    <location>
        <begin position="19"/>
        <end position="147"/>
    </location>
</feature>
<keyword evidence="3" id="KW-1185">Reference proteome</keyword>